<dbReference type="SUPFAM" id="SSF49785">
    <property type="entry name" value="Galactose-binding domain-like"/>
    <property type="match status" value="1"/>
</dbReference>
<sequence length="950" mass="106542">MIRALFSAVLLLSGSLICTVSADSGIRPEKRQYRERIDLSGEWNTPLGICTLPGTTDESRLGPGLGDTTVTGNLSRLFPYSGRLRYGKTVNIPEGFADGKRLRLVMERTRPSTLYIDNDSIGRCGLLLVPHIYDLHSLSPGDHSISIEIDNSNEAVPKDIHSSHTWSESTQTNWNGIIGDFYIEAFDSTYISSVQIYPDIGNKCATAEIEIIAHRASKATVLAEARPEASPEPDRKKPSDRHRSRMDIRLEKGLNHIRMTLDMGEDHSLWSEFHPDPYRLMVEMKAGKCRDSVSEIFGMRKFGTDGTQFSVNGYRTFLRGKHDACVFPLTGYPPTTVEQWRSVFRIARQYGINHYRFHSWTPPEAAFTAADIEGIYLQPELPMWCGISRDNQDLNDYILKEGMRLLEEYGNHPSFVMFSLGNELHGDTGLMSEWTDIFRNKDDRHLYCFGSNNNLGWNGPQEGEDFFVACRVGWGEGYSSHTRTSFGFVDAEQGGILNNTRPGTRRDYSTAISRSAIPVVGHEICQFQSYPDYSQIEKYTGVLYPWNLVSFRHRLEDAGLGGMDREFCRASGEFATECMKADIEYALRTPGFGGFQMLDLQDYPGQGTALVGVLDAFMDSKGFTTPEYFKGFCSPLVPLACFDDFCMSVSDTLDTDFLIANYLEQEWDTPLWWKISVSGSVVADGSFNFRIPQGTVSEAGHLSLPVSSLVSDRTDAAVLALTLTTGEWTNSYRIWVYPEQEPEPADGISVCNMFSDSLLTRVEQGEDIMLVPEHGTIMDISTGGLFTPDFWNWSMFKNISENAGKEVSPGTLSVYADSSHYALSGFPNDGRSDMQWWSIARNSRPLIIDSLPADYTPVVSVIDNPERCHRLAILMEFKVGKGRLMICTTDLKAISDTPEGRAYANSIVRYMKSDKFCPPEATRQQIESLFRSTVGTKDIRGVENPTDYDI</sequence>
<dbReference type="Pfam" id="PF00703">
    <property type="entry name" value="Glyco_hydro_2"/>
    <property type="match status" value="1"/>
</dbReference>
<feature type="chain" id="PRO_5038824061" description="beta-galactosidase" evidence="7">
    <location>
        <begin position="23"/>
        <end position="950"/>
    </location>
</feature>
<reference evidence="9" key="1">
    <citation type="submission" date="2020-10" db="EMBL/GenBank/DDBJ databases">
        <authorList>
            <person name="Gilroy R."/>
        </authorList>
    </citation>
    <scope>NUCLEOTIDE SEQUENCE</scope>
    <source>
        <strain evidence="9">B1-20833</strain>
    </source>
</reference>
<dbReference type="GO" id="GO:0005990">
    <property type="term" value="P:lactose catabolic process"/>
    <property type="evidence" value="ECO:0007669"/>
    <property type="project" value="TreeGrafter"/>
</dbReference>
<comment type="caution">
    <text evidence="9">The sequence shown here is derived from an EMBL/GenBank/DDBJ whole genome shotgun (WGS) entry which is preliminary data.</text>
</comment>
<dbReference type="GO" id="GO:0009341">
    <property type="term" value="C:beta-galactosidase complex"/>
    <property type="evidence" value="ECO:0007669"/>
    <property type="project" value="TreeGrafter"/>
</dbReference>
<dbReference type="Proteomes" id="UP000823661">
    <property type="component" value="Unassembled WGS sequence"/>
</dbReference>
<feature type="compositionally biased region" description="Basic and acidic residues" evidence="6">
    <location>
        <begin position="225"/>
        <end position="237"/>
    </location>
</feature>
<evidence type="ECO:0000256" key="7">
    <source>
        <dbReference type="SAM" id="SignalP"/>
    </source>
</evidence>
<keyword evidence="4 9" id="KW-0378">Hydrolase</keyword>
<accession>A0A9D9HI84</accession>
<comment type="catalytic activity">
    <reaction evidence="1">
        <text>Hydrolysis of terminal non-reducing beta-D-galactose residues in beta-D-galactosides.</text>
        <dbReference type="EC" id="3.2.1.23"/>
    </reaction>
</comment>
<dbReference type="InterPro" id="IPR017853">
    <property type="entry name" value="GH"/>
</dbReference>
<dbReference type="PANTHER" id="PTHR46323">
    <property type="entry name" value="BETA-GALACTOSIDASE"/>
    <property type="match status" value="1"/>
</dbReference>
<dbReference type="PANTHER" id="PTHR46323:SF2">
    <property type="entry name" value="BETA-GALACTOSIDASE"/>
    <property type="match status" value="1"/>
</dbReference>
<comment type="similarity">
    <text evidence="2">Belongs to the glycosyl hydrolase 2 family.</text>
</comment>
<dbReference type="Gene3D" id="2.60.120.260">
    <property type="entry name" value="Galactose-binding domain-like"/>
    <property type="match status" value="1"/>
</dbReference>
<dbReference type="InterPro" id="IPR006102">
    <property type="entry name" value="Ig-like_GH2"/>
</dbReference>
<evidence type="ECO:0000256" key="3">
    <source>
        <dbReference type="ARBA" id="ARBA00012756"/>
    </source>
</evidence>
<keyword evidence="5" id="KW-0326">Glycosidase</keyword>
<keyword evidence="7" id="KW-0732">Signal</keyword>
<dbReference type="InterPro" id="IPR050347">
    <property type="entry name" value="Bact_Beta-galactosidase"/>
</dbReference>
<dbReference type="GO" id="GO:0004565">
    <property type="term" value="F:beta-galactosidase activity"/>
    <property type="evidence" value="ECO:0007669"/>
    <property type="project" value="UniProtKB-EC"/>
</dbReference>
<feature type="region of interest" description="Disordered" evidence="6">
    <location>
        <begin position="222"/>
        <end position="245"/>
    </location>
</feature>
<evidence type="ECO:0000313" key="9">
    <source>
        <dbReference type="EMBL" id="MBO8451758.1"/>
    </source>
</evidence>
<dbReference type="Gene3D" id="3.20.20.80">
    <property type="entry name" value="Glycosidases"/>
    <property type="match status" value="1"/>
</dbReference>
<feature type="signal peptide" evidence="7">
    <location>
        <begin position="1"/>
        <end position="22"/>
    </location>
</feature>
<dbReference type="EC" id="3.2.1.23" evidence="3"/>
<evidence type="ECO:0000259" key="8">
    <source>
        <dbReference type="Pfam" id="PF00703"/>
    </source>
</evidence>
<evidence type="ECO:0000256" key="1">
    <source>
        <dbReference type="ARBA" id="ARBA00001412"/>
    </source>
</evidence>
<dbReference type="EMBL" id="JADIMI010000021">
    <property type="protein sequence ID" value="MBO8451758.1"/>
    <property type="molecule type" value="Genomic_DNA"/>
</dbReference>
<evidence type="ECO:0000256" key="2">
    <source>
        <dbReference type="ARBA" id="ARBA00007401"/>
    </source>
</evidence>
<feature type="domain" description="Glycoside hydrolase family 2 immunoglobulin-like beta-sandwich" evidence="8">
    <location>
        <begin position="189"/>
        <end position="300"/>
    </location>
</feature>
<organism evidence="9 10">
    <name type="scientific">Candidatus Cryptobacteroides intestinavium</name>
    <dbReference type="NCBI Taxonomy" id="2840766"/>
    <lineage>
        <taxon>Bacteria</taxon>
        <taxon>Pseudomonadati</taxon>
        <taxon>Bacteroidota</taxon>
        <taxon>Bacteroidia</taxon>
        <taxon>Bacteroidales</taxon>
        <taxon>Candidatus Cryptobacteroides</taxon>
    </lineage>
</organism>
<dbReference type="SUPFAM" id="SSF51445">
    <property type="entry name" value="(Trans)glycosidases"/>
    <property type="match status" value="1"/>
</dbReference>
<evidence type="ECO:0000256" key="6">
    <source>
        <dbReference type="SAM" id="MobiDB-lite"/>
    </source>
</evidence>
<reference evidence="9" key="2">
    <citation type="journal article" date="2021" name="PeerJ">
        <title>Extensive microbial diversity within the chicken gut microbiome revealed by metagenomics and culture.</title>
        <authorList>
            <person name="Gilroy R."/>
            <person name="Ravi A."/>
            <person name="Getino M."/>
            <person name="Pursley I."/>
            <person name="Horton D.L."/>
            <person name="Alikhan N.F."/>
            <person name="Baker D."/>
            <person name="Gharbi K."/>
            <person name="Hall N."/>
            <person name="Watson M."/>
            <person name="Adriaenssens E.M."/>
            <person name="Foster-Nyarko E."/>
            <person name="Jarju S."/>
            <person name="Secka A."/>
            <person name="Antonio M."/>
            <person name="Oren A."/>
            <person name="Chaudhuri R.R."/>
            <person name="La Ragione R."/>
            <person name="Hildebrand F."/>
            <person name="Pallen M.J."/>
        </authorList>
    </citation>
    <scope>NUCLEOTIDE SEQUENCE</scope>
    <source>
        <strain evidence="9">B1-20833</strain>
    </source>
</reference>
<evidence type="ECO:0000256" key="4">
    <source>
        <dbReference type="ARBA" id="ARBA00022801"/>
    </source>
</evidence>
<dbReference type="InterPro" id="IPR008979">
    <property type="entry name" value="Galactose-bd-like_sf"/>
</dbReference>
<gene>
    <name evidence="9" type="ORF">IAC06_02585</name>
</gene>
<dbReference type="AlphaFoldDB" id="A0A9D9HI84"/>
<evidence type="ECO:0000313" key="10">
    <source>
        <dbReference type="Proteomes" id="UP000823661"/>
    </source>
</evidence>
<evidence type="ECO:0000256" key="5">
    <source>
        <dbReference type="ARBA" id="ARBA00023295"/>
    </source>
</evidence>
<name>A0A9D9HI84_9BACT</name>
<proteinExistence type="inferred from homology"/>
<protein>
    <recommendedName>
        <fullName evidence="3">beta-galactosidase</fullName>
        <ecNumber evidence="3">3.2.1.23</ecNumber>
    </recommendedName>
</protein>